<dbReference type="PANTHER" id="PTHR43000">
    <property type="entry name" value="DTDP-D-GLUCOSE 4,6-DEHYDRATASE-RELATED"/>
    <property type="match status" value="1"/>
</dbReference>
<evidence type="ECO:0000313" key="3">
    <source>
        <dbReference type="EMBL" id="KKQ40668.1"/>
    </source>
</evidence>
<evidence type="ECO:0000259" key="2">
    <source>
        <dbReference type="Pfam" id="PF01370"/>
    </source>
</evidence>
<sequence>MYRIFLTGSSGFIGKNIIEILGDRYNFLFPSSKELNLLDSSSVRQYLKKYQPDIIIHTANVGGVRNIIDQPGTLQKNLTMFHNLCAAKEYFNRMIVLGSGAEYDKRRGISLIKESQFGEITPADEYGLSKFTMSQYAEGVDFITHLRLFGVYGKYEDYKIRFISNTICKTLFDLPLTINQNVFFDYLYINDFVKILEYFINNHAKEKFFNVGNGTPVDLLNIASKVISLVDKKLPITVIKKGLGNDYTCNVEKLKKEIISLQFTEFDDTIKDLVVYYKSILTELNKDLFLKDA</sequence>
<dbReference type="AlphaFoldDB" id="A0A0G0HBU7"/>
<protein>
    <submittedName>
        <fullName evidence="3">NAD dependent epimerase/dehydratase family</fullName>
    </submittedName>
</protein>
<name>A0A0G0HBU7_9BACT</name>
<dbReference type="Proteomes" id="UP000034333">
    <property type="component" value="Unassembled WGS sequence"/>
</dbReference>
<feature type="domain" description="NAD-dependent epimerase/dehydratase" evidence="2">
    <location>
        <begin position="4"/>
        <end position="212"/>
    </location>
</feature>
<reference evidence="3 4" key="1">
    <citation type="journal article" date="2015" name="Nature">
        <title>rRNA introns, odd ribosomes, and small enigmatic genomes across a large radiation of phyla.</title>
        <authorList>
            <person name="Brown C.T."/>
            <person name="Hug L.A."/>
            <person name="Thomas B.C."/>
            <person name="Sharon I."/>
            <person name="Castelle C.J."/>
            <person name="Singh A."/>
            <person name="Wilkins M.J."/>
            <person name="Williams K.H."/>
            <person name="Banfield J.F."/>
        </authorList>
    </citation>
    <scope>NUCLEOTIDE SEQUENCE [LARGE SCALE GENOMIC DNA]</scope>
</reference>
<comment type="similarity">
    <text evidence="1">Belongs to the NAD(P)-dependent epimerase/dehydratase family.</text>
</comment>
<evidence type="ECO:0000256" key="1">
    <source>
        <dbReference type="ARBA" id="ARBA00007637"/>
    </source>
</evidence>
<dbReference type="SUPFAM" id="SSF51735">
    <property type="entry name" value="NAD(P)-binding Rossmann-fold domains"/>
    <property type="match status" value="1"/>
</dbReference>
<gene>
    <name evidence="3" type="ORF">US58_C0014G0030</name>
</gene>
<proteinExistence type="inferred from homology"/>
<evidence type="ECO:0000313" key="4">
    <source>
        <dbReference type="Proteomes" id="UP000034333"/>
    </source>
</evidence>
<dbReference type="Pfam" id="PF01370">
    <property type="entry name" value="Epimerase"/>
    <property type="match status" value="1"/>
</dbReference>
<dbReference type="STRING" id="1619036.US58_C0014G0030"/>
<dbReference type="EMBL" id="LBTN01000014">
    <property type="protein sequence ID" value="KKQ40668.1"/>
    <property type="molecule type" value="Genomic_DNA"/>
</dbReference>
<comment type="caution">
    <text evidence="3">The sequence shown here is derived from an EMBL/GenBank/DDBJ whole genome shotgun (WGS) entry which is preliminary data.</text>
</comment>
<accession>A0A0G0HBU7</accession>
<dbReference type="Gene3D" id="3.40.50.720">
    <property type="entry name" value="NAD(P)-binding Rossmann-like Domain"/>
    <property type="match status" value="1"/>
</dbReference>
<organism evidence="3 4">
    <name type="scientific">Candidatus Magasanikbacteria bacterium GW2011_GWA2_37_8</name>
    <dbReference type="NCBI Taxonomy" id="1619036"/>
    <lineage>
        <taxon>Bacteria</taxon>
        <taxon>Candidatus Magasanikiibacteriota</taxon>
    </lineage>
</organism>
<dbReference type="InterPro" id="IPR036291">
    <property type="entry name" value="NAD(P)-bd_dom_sf"/>
</dbReference>
<dbReference type="InterPro" id="IPR001509">
    <property type="entry name" value="Epimerase_deHydtase"/>
</dbReference>